<dbReference type="AlphaFoldDB" id="A0A226ELU1"/>
<accession>A0A226ELU1</accession>
<evidence type="ECO:0000313" key="2">
    <source>
        <dbReference type="EMBL" id="OXA58188.1"/>
    </source>
</evidence>
<feature type="compositionally biased region" description="Low complexity" evidence="1">
    <location>
        <begin position="42"/>
        <end position="72"/>
    </location>
</feature>
<evidence type="ECO:0000256" key="1">
    <source>
        <dbReference type="SAM" id="MobiDB-lite"/>
    </source>
</evidence>
<sequence>MHKIVLNATKRRRNEGMTKVTCVMFQKPEEKMSTAFGTPAWSSNSFCSSSTSSSPSSSRSSSTTSSPSTSPPENDSNKFNWMEAITNLQSQITAEAKVKRKYAIYTIPEETKDELTRYKMK</sequence>
<keyword evidence="3" id="KW-1185">Reference proteome</keyword>
<dbReference type="Proteomes" id="UP000198287">
    <property type="component" value="Unassembled WGS sequence"/>
</dbReference>
<protein>
    <submittedName>
        <fullName evidence="2">Uncharacterized protein</fullName>
    </submittedName>
</protein>
<feature type="region of interest" description="Disordered" evidence="1">
    <location>
        <begin position="35"/>
        <end position="79"/>
    </location>
</feature>
<gene>
    <name evidence="2" type="ORF">Fcan01_06995</name>
</gene>
<reference evidence="2 3" key="1">
    <citation type="submission" date="2015-12" db="EMBL/GenBank/DDBJ databases">
        <title>The genome of Folsomia candida.</title>
        <authorList>
            <person name="Faddeeva A."/>
            <person name="Derks M.F."/>
            <person name="Anvar Y."/>
            <person name="Smit S."/>
            <person name="Van Straalen N."/>
            <person name="Roelofs D."/>
        </authorList>
    </citation>
    <scope>NUCLEOTIDE SEQUENCE [LARGE SCALE GENOMIC DNA]</scope>
    <source>
        <strain evidence="2 3">VU population</strain>
        <tissue evidence="2">Whole body</tissue>
    </source>
</reference>
<evidence type="ECO:0000313" key="3">
    <source>
        <dbReference type="Proteomes" id="UP000198287"/>
    </source>
</evidence>
<proteinExistence type="predicted"/>
<name>A0A226ELU1_FOLCA</name>
<organism evidence="2 3">
    <name type="scientific">Folsomia candida</name>
    <name type="common">Springtail</name>
    <dbReference type="NCBI Taxonomy" id="158441"/>
    <lineage>
        <taxon>Eukaryota</taxon>
        <taxon>Metazoa</taxon>
        <taxon>Ecdysozoa</taxon>
        <taxon>Arthropoda</taxon>
        <taxon>Hexapoda</taxon>
        <taxon>Collembola</taxon>
        <taxon>Entomobryomorpha</taxon>
        <taxon>Isotomoidea</taxon>
        <taxon>Isotomidae</taxon>
        <taxon>Proisotominae</taxon>
        <taxon>Folsomia</taxon>
    </lineage>
</organism>
<comment type="caution">
    <text evidence="2">The sequence shown here is derived from an EMBL/GenBank/DDBJ whole genome shotgun (WGS) entry which is preliminary data.</text>
</comment>
<dbReference type="EMBL" id="LNIX01000003">
    <property type="protein sequence ID" value="OXA58188.1"/>
    <property type="molecule type" value="Genomic_DNA"/>
</dbReference>